<evidence type="ECO:0000313" key="2">
    <source>
        <dbReference type="Proteomes" id="UP001170954"/>
    </source>
</evidence>
<evidence type="ECO:0008006" key="3">
    <source>
        <dbReference type="Google" id="ProtNLM"/>
    </source>
</evidence>
<feature type="non-terminal residue" evidence="1">
    <location>
        <position position="1"/>
    </location>
</feature>
<dbReference type="EMBL" id="JACAGK010000136">
    <property type="protein sequence ID" value="MDM1050598.1"/>
    <property type="molecule type" value="Genomic_DNA"/>
</dbReference>
<feature type="non-terminal residue" evidence="1">
    <location>
        <position position="370"/>
    </location>
</feature>
<evidence type="ECO:0000313" key="1">
    <source>
        <dbReference type="EMBL" id="MDM1050598.1"/>
    </source>
</evidence>
<comment type="caution">
    <text evidence="1">The sequence shown here is derived from an EMBL/GenBank/DDBJ whole genome shotgun (WGS) entry which is preliminary data.</text>
</comment>
<organism evidence="1 2">
    <name type="scientific">Sphingobacterium hotanense</name>
    <dbReference type="NCBI Taxonomy" id="649196"/>
    <lineage>
        <taxon>Bacteria</taxon>
        <taxon>Pseudomonadati</taxon>
        <taxon>Bacteroidota</taxon>
        <taxon>Sphingobacteriia</taxon>
        <taxon>Sphingobacteriales</taxon>
        <taxon>Sphingobacteriaceae</taxon>
        <taxon>Sphingobacterium</taxon>
    </lineage>
</organism>
<dbReference type="Proteomes" id="UP001170954">
    <property type="component" value="Unassembled WGS sequence"/>
</dbReference>
<reference evidence="1" key="2">
    <citation type="journal article" date="2022" name="Sci. Total Environ.">
        <title>Prevalence, transmission, and molecular epidemiology of tet(X)-positive bacteria among humans, animals, and environmental niches in China: An epidemiological, and genomic-based study.</title>
        <authorList>
            <person name="Dong N."/>
            <person name="Zeng Y."/>
            <person name="Cai C."/>
            <person name="Sun C."/>
            <person name="Lu J."/>
            <person name="Liu C."/>
            <person name="Zhou H."/>
            <person name="Sun Q."/>
            <person name="Shu L."/>
            <person name="Wang H."/>
            <person name="Wang Y."/>
            <person name="Wang S."/>
            <person name="Wu C."/>
            <person name="Chan E.W."/>
            <person name="Chen G."/>
            <person name="Shen Z."/>
            <person name="Chen S."/>
            <person name="Zhang R."/>
        </authorList>
    </citation>
    <scope>NUCLEOTIDE SEQUENCE</scope>
    <source>
        <strain evidence="1">R1692</strain>
    </source>
</reference>
<reference evidence="1" key="1">
    <citation type="submission" date="2020-06" db="EMBL/GenBank/DDBJ databases">
        <authorList>
            <person name="Dong N."/>
        </authorList>
    </citation>
    <scope>NUCLEOTIDE SEQUENCE</scope>
    <source>
        <strain evidence="1">R1692</strain>
    </source>
</reference>
<proteinExistence type="predicted"/>
<keyword evidence="2" id="KW-1185">Reference proteome</keyword>
<sequence length="370" mass="39641">PTEWNKIELVLTSGSAPSSAPFVIKPHGNGINTFRIRKIYITKGVKAGEWVPAPEDVAKDIDILRTETSSELNVLEGEINSKVSQTEYNALSQRVNTAEGTITQQAGEIALRATKTELTGAINNATTVQDTREDNQPPSWYYTNFPLRTVREFKRGIVIGLPGYGDYGFVLLTTKVPWSDNSGGTVVQEVSQGITIFSRYGSDSTWSPWVEKETTTGAQQKADAAYNSAVSFTTSQLTIANDRITAESVRINSLTGRVESAEFKLQPDQINLTVKGQVDTSAANTKNEIASSFTIAPNGISIAGKTISLSGMVTFGSLDADAQGRVNTAESTANSALGAANTANNNLSALQGSLKDLAFQDKVEFAKLGT</sequence>
<accession>A0ABT7NTN5</accession>
<gene>
    <name evidence="1" type="ORF">HX018_20410</name>
</gene>
<name>A0ABT7NTN5_9SPHI</name>
<dbReference type="RefSeq" id="WP_286652543.1">
    <property type="nucleotide sequence ID" value="NZ_JACAGK010000136.1"/>
</dbReference>
<protein>
    <recommendedName>
        <fullName evidence="3">DUF1983 domain-containing protein</fullName>
    </recommendedName>
</protein>